<feature type="non-terminal residue" evidence="2">
    <location>
        <position position="1"/>
    </location>
</feature>
<evidence type="ECO:0000256" key="1">
    <source>
        <dbReference type="SAM" id="MobiDB-lite"/>
    </source>
</evidence>
<feature type="region of interest" description="Disordered" evidence="1">
    <location>
        <begin position="53"/>
        <end position="95"/>
    </location>
</feature>
<comment type="caution">
    <text evidence="2">The sequence shown here is derived from an EMBL/GenBank/DDBJ whole genome shotgun (WGS) entry which is preliminary data.</text>
</comment>
<reference evidence="2" key="1">
    <citation type="journal article" date="2019" name="Sci. Rep.">
        <title>Draft genome of Tanacetum cinerariifolium, the natural source of mosquito coil.</title>
        <authorList>
            <person name="Yamashiro T."/>
            <person name="Shiraishi A."/>
            <person name="Satake H."/>
            <person name="Nakayama K."/>
        </authorList>
    </citation>
    <scope>NUCLEOTIDE SEQUENCE</scope>
</reference>
<proteinExistence type="predicted"/>
<name>A0A699TJX9_TANCI</name>
<gene>
    <name evidence="2" type="ORF">Tci_881558</name>
</gene>
<sequence>EEKDGNPVMVLDDSCVNQHDFSCCVNGKVKEFGSLVNLKMVLRNEETLGWTLDFEEQSDDESESDNEQPDDVIKEDISGNEEEDLGEAEVSEIPDTMAENVVLNVDDGNEVNQSDDPFDIYSLLK</sequence>
<feature type="non-terminal residue" evidence="2">
    <location>
        <position position="125"/>
    </location>
</feature>
<feature type="compositionally biased region" description="Acidic residues" evidence="1">
    <location>
        <begin position="53"/>
        <end position="70"/>
    </location>
</feature>
<protein>
    <submittedName>
        <fullName evidence="2">DIE2/ALG10 family</fullName>
    </submittedName>
</protein>
<accession>A0A699TJX9</accession>
<dbReference type="EMBL" id="BKCJ011246549">
    <property type="protein sequence ID" value="GFD09589.1"/>
    <property type="molecule type" value="Genomic_DNA"/>
</dbReference>
<feature type="compositionally biased region" description="Acidic residues" evidence="1">
    <location>
        <begin position="78"/>
        <end position="92"/>
    </location>
</feature>
<organism evidence="2">
    <name type="scientific">Tanacetum cinerariifolium</name>
    <name type="common">Dalmatian daisy</name>
    <name type="synonym">Chrysanthemum cinerariifolium</name>
    <dbReference type="NCBI Taxonomy" id="118510"/>
    <lineage>
        <taxon>Eukaryota</taxon>
        <taxon>Viridiplantae</taxon>
        <taxon>Streptophyta</taxon>
        <taxon>Embryophyta</taxon>
        <taxon>Tracheophyta</taxon>
        <taxon>Spermatophyta</taxon>
        <taxon>Magnoliopsida</taxon>
        <taxon>eudicotyledons</taxon>
        <taxon>Gunneridae</taxon>
        <taxon>Pentapetalae</taxon>
        <taxon>asterids</taxon>
        <taxon>campanulids</taxon>
        <taxon>Asterales</taxon>
        <taxon>Asteraceae</taxon>
        <taxon>Asteroideae</taxon>
        <taxon>Anthemideae</taxon>
        <taxon>Anthemidinae</taxon>
        <taxon>Tanacetum</taxon>
    </lineage>
</organism>
<dbReference type="AlphaFoldDB" id="A0A699TJX9"/>
<evidence type="ECO:0000313" key="2">
    <source>
        <dbReference type="EMBL" id="GFD09589.1"/>
    </source>
</evidence>